<sequence>MATHTNFLLTPQQQELLYTALNSTSRPPAVSSDLTLSPTALDQVSALSKPVDLGTGLEDGSFLDYDYPFDGGDNSLDYSLDENGQSNYADNFPDGTSNDDVKTESVPSNADNDSPDKRSHPDDEDDDDGSGAKRRESTEKVPKKPGRKPLTSEPSSKRKAQNRAAQRAFRERKEKHLKDLETKVAELEKASETAQSENGLLRAQIDKMTVELNEYKKRMALLAKSRSTYPHGGHQVFGNPIFNNINDVNFQFEFPKFGHVAPLPAAASVSSRSSAPSLKAPSSDAATSPAKDSTGVTTANTSEQNSPSASSNNSAKKTAQKEDLSKLSSVFTPPLTSNNVVNASRTSLDSASTSSPSTSCHTNTAPSSSCGTSPEPYNQSPMGFKPVDTLTTIGEEQQQQQLPTMFAPTNPNHNQADLSQFANVDINDMGWLNAQTNFRFDPQLFGDYREPQENILSSGGFDDTFFNDALEVDFTTPFNTAPSPVLQKTNLIAQIDAAKDQEFASSNINAVPAVSNTNKLTCNNIWEKLQNCPRVQNGDFDLDGLCSDLQKKAKCSGTGAVVDESDFKLVMKKYLGKEGEDCADAALVPNAQNQVKS</sequence>
<feature type="region of interest" description="Disordered" evidence="5">
    <location>
        <begin position="273"/>
        <end position="387"/>
    </location>
</feature>
<dbReference type="Pfam" id="PF08601">
    <property type="entry name" value="PAP1"/>
    <property type="match status" value="1"/>
</dbReference>
<comment type="subcellular location">
    <subcellularLocation>
        <location evidence="2">Cytoplasm</location>
    </subcellularLocation>
    <subcellularLocation>
        <location evidence="1">Nucleus</location>
    </subcellularLocation>
</comment>
<evidence type="ECO:0000256" key="1">
    <source>
        <dbReference type="ARBA" id="ARBA00004123"/>
    </source>
</evidence>
<evidence type="ECO:0000313" key="8">
    <source>
        <dbReference type="Proteomes" id="UP000076874"/>
    </source>
</evidence>
<dbReference type="PROSITE" id="PS50217">
    <property type="entry name" value="BZIP"/>
    <property type="match status" value="1"/>
</dbReference>
<dbReference type="PROSITE" id="PS00036">
    <property type="entry name" value="BZIP_BASIC"/>
    <property type="match status" value="1"/>
</dbReference>
<dbReference type="GO" id="GO:0005737">
    <property type="term" value="C:cytoplasm"/>
    <property type="evidence" value="ECO:0007669"/>
    <property type="project" value="UniProtKB-SubCell"/>
</dbReference>
<evidence type="ECO:0000259" key="6">
    <source>
        <dbReference type="PROSITE" id="PS50217"/>
    </source>
</evidence>
<organism evidence="7 8">
    <name type="scientific">Niveomyces insectorum RCEF 264</name>
    <dbReference type="NCBI Taxonomy" id="1081102"/>
    <lineage>
        <taxon>Eukaryota</taxon>
        <taxon>Fungi</taxon>
        <taxon>Dikarya</taxon>
        <taxon>Ascomycota</taxon>
        <taxon>Pezizomycotina</taxon>
        <taxon>Sordariomycetes</taxon>
        <taxon>Hypocreomycetidae</taxon>
        <taxon>Hypocreales</taxon>
        <taxon>Cordycipitaceae</taxon>
        <taxon>Niveomyces</taxon>
    </lineage>
</organism>
<dbReference type="STRING" id="1081102.A0A167TXU8"/>
<dbReference type="InterPro" id="IPR013910">
    <property type="entry name" value="TF_PAP1"/>
</dbReference>
<feature type="compositionally biased region" description="Polar residues" evidence="5">
    <location>
        <begin position="290"/>
        <end position="299"/>
    </location>
</feature>
<evidence type="ECO:0000256" key="3">
    <source>
        <dbReference type="ARBA" id="ARBA00023242"/>
    </source>
</evidence>
<evidence type="ECO:0000313" key="7">
    <source>
        <dbReference type="EMBL" id="OAA61061.1"/>
    </source>
</evidence>
<dbReference type="InterPro" id="IPR050936">
    <property type="entry name" value="AP-1-like"/>
</dbReference>
<dbReference type="InterPro" id="IPR004827">
    <property type="entry name" value="bZIP"/>
</dbReference>
<dbReference type="SUPFAM" id="SSF57959">
    <property type="entry name" value="Leucine zipper domain"/>
    <property type="match status" value="1"/>
</dbReference>
<feature type="compositionally biased region" description="Polar residues" evidence="5">
    <location>
        <begin position="365"/>
        <end position="381"/>
    </location>
</feature>
<comment type="similarity">
    <text evidence="4">Belongs to the bZIP family. YAP subfamily.</text>
</comment>
<feature type="domain" description="BZIP" evidence="6">
    <location>
        <begin position="152"/>
        <end position="215"/>
    </location>
</feature>
<feature type="compositionally biased region" description="Basic and acidic residues" evidence="5">
    <location>
        <begin position="130"/>
        <end position="142"/>
    </location>
</feature>
<dbReference type="Pfam" id="PF00170">
    <property type="entry name" value="bZIP_1"/>
    <property type="match status" value="1"/>
</dbReference>
<feature type="compositionally biased region" description="Polar residues" evidence="5">
    <location>
        <begin position="82"/>
        <end position="98"/>
    </location>
</feature>
<feature type="compositionally biased region" description="Low complexity" evidence="5">
    <location>
        <begin position="273"/>
        <end position="286"/>
    </location>
</feature>
<dbReference type="Gene3D" id="1.20.5.170">
    <property type="match status" value="1"/>
</dbReference>
<keyword evidence="8" id="KW-1185">Reference proteome</keyword>
<dbReference type="PANTHER" id="PTHR40621:SF6">
    <property type="entry name" value="AP-1-LIKE TRANSCRIPTION FACTOR YAP1-RELATED"/>
    <property type="match status" value="1"/>
</dbReference>
<dbReference type="Proteomes" id="UP000076874">
    <property type="component" value="Unassembled WGS sequence"/>
</dbReference>
<name>A0A167TXU8_9HYPO</name>
<dbReference type="GO" id="GO:0090575">
    <property type="term" value="C:RNA polymerase II transcription regulator complex"/>
    <property type="evidence" value="ECO:0007669"/>
    <property type="project" value="TreeGrafter"/>
</dbReference>
<dbReference type="OrthoDB" id="5380163at2759"/>
<dbReference type="FunFam" id="1.20.5.170:FF:000067">
    <property type="entry name" value="BZIP transcription factor"/>
    <property type="match status" value="1"/>
</dbReference>
<dbReference type="AlphaFoldDB" id="A0A167TXU8"/>
<dbReference type="InterPro" id="IPR046347">
    <property type="entry name" value="bZIP_sf"/>
</dbReference>
<dbReference type="InterPro" id="IPR023167">
    <property type="entry name" value="Yap1_redox_dom_sf"/>
</dbReference>
<dbReference type="PANTHER" id="PTHR40621">
    <property type="entry name" value="TRANSCRIPTION FACTOR KAPC-RELATED"/>
    <property type="match status" value="1"/>
</dbReference>
<dbReference type="CDD" id="cd14688">
    <property type="entry name" value="bZIP_YAP"/>
    <property type="match status" value="1"/>
</dbReference>
<dbReference type="SMART" id="SM00338">
    <property type="entry name" value="BRLZ"/>
    <property type="match status" value="1"/>
</dbReference>
<feature type="compositionally biased region" description="Low complexity" evidence="5">
    <location>
        <begin position="300"/>
        <end position="317"/>
    </location>
</feature>
<feature type="region of interest" description="Disordered" evidence="5">
    <location>
        <begin position="68"/>
        <end position="176"/>
    </location>
</feature>
<dbReference type="GO" id="GO:0000976">
    <property type="term" value="F:transcription cis-regulatory region binding"/>
    <property type="evidence" value="ECO:0007669"/>
    <property type="project" value="InterPro"/>
</dbReference>
<reference evidence="7 8" key="1">
    <citation type="journal article" date="2016" name="Genome Biol. Evol.">
        <title>Divergent and convergent evolution of fungal pathogenicity.</title>
        <authorList>
            <person name="Shang Y."/>
            <person name="Xiao G."/>
            <person name="Zheng P."/>
            <person name="Cen K."/>
            <person name="Zhan S."/>
            <person name="Wang C."/>
        </authorList>
    </citation>
    <scope>NUCLEOTIDE SEQUENCE [LARGE SCALE GENOMIC DNA]</scope>
    <source>
        <strain evidence="7 8">RCEF 264</strain>
    </source>
</reference>
<keyword evidence="3" id="KW-0539">Nucleus</keyword>
<proteinExistence type="inferred from homology"/>
<dbReference type="GO" id="GO:0034599">
    <property type="term" value="P:cellular response to oxidative stress"/>
    <property type="evidence" value="ECO:0007669"/>
    <property type="project" value="UniProtKB-ARBA"/>
</dbReference>
<feature type="compositionally biased region" description="Low complexity" evidence="5">
    <location>
        <begin position="344"/>
        <end position="364"/>
    </location>
</feature>
<feature type="compositionally biased region" description="Polar residues" evidence="5">
    <location>
        <begin position="326"/>
        <end position="343"/>
    </location>
</feature>
<dbReference type="Gene3D" id="1.10.238.100">
    <property type="entry name" value="YAP1 redox domain. Chain B"/>
    <property type="match status" value="1"/>
</dbReference>
<accession>A0A167TXU8</accession>
<dbReference type="GO" id="GO:0001228">
    <property type="term" value="F:DNA-binding transcription activator activity, RNA polymerase II-specific"/>
    <property type="evidence" value="ECO:0007669"/>
    <property type="project" value="TreeGrafter"/>
</dbReference>
<dbReference type="SUPFAM" id="SSF111430">
    <property type="entry name" value="YAP1 redox domain"/>
    <property type="match status" value="1"/>
</dbReference>
<evidence type="ECO:0000256" key="5">
    <source>
        <dbReference type="SAM" id="MobiDB-lite"/>
    </source>
</evidence>
<evidence type="ECO:0000256" key="2">
    <source>
        <dbReference type="ARBA" id="ARBA00004496"/>
    </source>
</evidence>
<protein>
    <submittedName>
        <fullName evidence="7">Ap-1-like, bzip transcription factor</fullName>
    </submittedName>
</protein>
<gene>
    <name evidence="7" type="ORF">SPI_05085</name>
</gene>
<comment type="caution">
    <text evidence="7">The sequence shown here is derived from an EMBL/GenBank/DDBJ whole genome shotgun (WGS) entry which is preliminary data.</text>
</comment>
<evidence type="ECO:0000256" key="4">
    <source>
        <dbReference type="ARBA" id="ARBA00038132"/>
    </source>
</evidence>
<dbReference type="EMBL" id="AZHD01000008">
    <property type="protein sequence ID" value="OAA61061.1"/>
    <property type="molecule type" value="Genomic_DNA"/>
</dbReference>